<dbReference type="PANTHER" id="PTHR46696">
    <property type="entry name" value="P450, PUTATIVE (EUROFUNG)-RELATED"/>
    <property type="match status" value="1"/>
</dbReference>
<dbReference type="Gene3D" id="1.10.630.10">
    <property type="entry name" value="Cytochrome P450"/>
    <property type="match status" value="1"/>
</dbReference>
<dbReference type="InterPro" id="IPR036396">
    <property type="entry name" value="Cyt_P450_sf"/>
</dbReference>
<comment type="caution">
    <text evidence="2">The sequence shown here is derived from an EMBL/GenBank/DDBJ whole genome shotgun (WGS) entry which is preliminary data.</text>
</comment>
<evidence type="ECO:0000256" key="1">
    <source>
        <dbReference type="ARBA" id="ARBA00010617"/>
    </source>
</evidence>
<comment type="similarity">
    <text evidence="1">Belongs to the cytochrome P450 family.</text>
</comment>
<reference evidence="3" key="1">
    <citation type="submission" date="2023-07" db="EMBL/GenBank/DDBJ databases">
        <title>30 novel species of actinomycetes from the DSMZ collection.</title>
        <authorList>
            <person name="Nouioui I."/>
        </authorList>
    </citation>
    <scope>NUCLEOTIDE SEQUENCE [LARGE SCALE GENOMIC DNA]</scope>
    <source>
        <strain evidence="3">DSM 44399</strain>
    </source>
</reference>
<dbReference type="PRINTS" id="PR00359">
    <property type="entry name" value="BP450"/>
</dbReference>
<sequence length="439" mass="47788">MHSRIRGAGLTALKPTSSVRRWAGRRLLSTSAGKRLGLTGVSIVPKKLTMPLRRDGLEPVAALGEKREADPVSKLSRMFGIDVWLVSGYHEVRAVLEDTTSYSTDIRALIGPGAAAPIGGLGFTDPPDHTRLRKFLTPEFTVRQLAGLAPRIEQIINDRLDAMADTDVVDMVPDFAFPIPFLVICELLGLPAEDRERFRLLGHARFDITGGGAGTFGAMSESRQFLREAVRRQRLNPGDGLIGSIVREHGDEIDDDELAGLVDGVFTGGYETSASMLALGTLALLRDPAAFELIRTDPGAVDGIVEELLRYLSVVQISFPRFARGNLDLFGRSIKAGDVVVCSISSANRDAAFGVTPDRFDPERSGRSHVAFGHGFHRCIGSELAKMELRLAFRTLARRYPDLSLAVEPGDLKFRDLSIVYGVESLPVRLGVAANLRMT</sequence>
<protein>
    <submittedName>
        <fullName evidence="2">Cytochrome P450</fullName>
    </submittedName>
</protein>
<dbReference type="CDD" id="cd11030">
    <property type="entry name" value="CYP105-like"/>
    <property type="match status" value="1"/>
</dbReference>
<evidence type="ECO:0000313" key="2">
    <source>
        <dbReference type="EMBL" id="MDT0262099.1"/>
    </source>
</evidence>
<evidence type="ECO:0000313" key="3">
    <source>
        <dbReference type="Proteomes" id="UP001183176"/>
    </source>
</evidence>
<dbReference type="Pfam" id="PF00067">
    <property type="entry name" value="p450"/>
    <property type="match status" value="1"/>
</dbReference>
<dbReference type="InterPro" id="IPR002397">
    <property type="entry name" value="Cyt_P450_B"/>
</dbReference>
<keyword evidence="3" id="KW-1185">Reference proteome</keyword>
<gene>
    <name evidence="2" type="ORF">RM423_11910</name>
</gene>
<dbReference type="SUPFAM" id="SSF48264">
    <property type="entry name" value="Cytochrome P450"/>
    <property type="match status" value="1"/>
</dbReference>
<dbReference type="PRINTS" id="PR00385">
    <property type="entry name" value="P450"/>
</dbReference>
<dbReference type="RefSeq" id="WP_311423250.1">
    <property type="nucleotide sequence ID" value="NZ_JAVREH010000013.1"/>
</dbReference>
<proteinExistence type="inferred from homology"/>
<dbReference type="InterPro" id="IPR001128">
    <property type="entry name" value="Cyt_P450"/>
</dbReference>
<organism evidence="2 3">
    <name type="scientific">Jatrophihabitans lederbergiae</name>
    <dbReference type="NCBI Taxonomy" id="3075547"/>
    <lineage>
        <taxon>Bacteria</taxon>
        <taxon>Bacillati</taxon>
        <taxon>Actinomycetota</taxon>
        <taxon>Actinomycetes</taxon>
        <taxon>Jatrophihabitantales</taxon>
        <taxon>Jatrophihabitantaceae</taxon>
        <taxon>Jatrophihabitans</taxon>
    </lineage>
</organism>
<dbReference type="PANTHER" id="PTHR46696:SF6">
    <property type="entry name" value="P450, PUTATIVE (EUROFUNG)-RELATED"/>
    <property type="match status" value="1"/>
</dbReference>
<accession>A0ABU2JCA3</accession>
<dbReference type="EMBL" id="JAVREH010000013">
    <property type="protein sequence ID" value="MDT0262099.1"/>
    <property type="molecule type" value="Genomic_DNA"/>
</dbReference>
<dbReference type="Proteomes" id="UP001183176">
    <property type="component" value="Unassembled WGS sequence"/>
</dbReference>
<name>A0ABU2JCA3_9ACTN</name>